<accession>A0A2S0N4J5</accession>
<dbReference type="PANTHER" id="PTHR10094">
    <property type="entry name" value="STEROL CARRIER PROTEIN 2 SCP-2 FAMILY PROTEIN"/>
    <property type="match status" value="1"/>
</dbReference>
<dbReference type="EMBL" id="CP027669">
    <property type="protein sequence ID" value="AVO42871.1"/>
    <property type="molecule type" value="Genomic_DNA"/>
</dbReference>
<dbReference type="SUPFAM" id="SSF55718">
    <property type="entry name" value="SCP-like"/>
    <property type="match status" value="1"/>
</dbReference>
<protein>
    <submittedName>
        <fullName evidence="2">Sterol-binding protein</fullName>
    </submittedName>
</protein>
<dbReference type="Pfam" id="PF02036">
    <property type="entry name" value="SCP2"/>
    <property type="match status" value="1"/>
</dbReference>
<name>A0A2S0N4J5_9BURK</name>
<feature type="domain" description="SCP2" evidence="1">
    <location>
        <begin position="18"/>
        <end position="97"/>
    </location>
</feature>
<dbReference type="Gene3D" id="3.30.1050.10">
    <property type="entry name" value="SCP2 sterol-binding domain"/>
    <property type="match status" value="1"/>
</dbReference>
<dbReference type="KEGG" id="simp:C6571_17615"/>
<dbReference type="AlphaFoldDB" id="A0A2S0N4J5"/>
<dbReference type="OrthoDB" id="9809312at2"/>
<dbReference type="Proteomes" id="UP000239326">
    <property type="component" value="Chromosome"/>
</dbReference>
<evidence type="ECO:0000259" key="1">
    <source>
        <dbReference type="Pfam" id="PF02036"/>
    </source>
</evidence>
<dbReference type="PANTHER" id="PTHR10094:SF25">
    <property type="entry name" value="SCP2 STEROL-BINDING DOMAIN-CONTAINING PROTEIN 1"/>
    <property type="match status" value="1"/>
</dbReference>
<evidence type="ECO:0000313" key="2">
    <source>
        <dbReference type="EMBL" id="AVO42871.1"/>
    </source>
</evidence>
<keyword evidence="3" id="KW-1185">Reference proteome</keyword>
<dbReference type="InterPro" id="IPR003033">
    <property type="entry name" value="SCP2_sterol-bd_dom"/>
</dbReference>
<dbReference type="RefSeq" id="WP_106447846.1">
    <property type="nucleotide sequence ID" value="NZ_CP027669.1"/>
</dbReference>
<dbReference type="InterPro" id="IPR036527">
    <property type="entry name" value="SCP2_sterol-bd_dom_sf"/>
</dbReference>
<proteinExistence type="predicted"/>
<gene>
    <name evidence="2" type="ORF">C6571_17615</name>
</gene>
<sequence>MNLQECTDAIRAKVGDSSGLDAVLKFDCGADGQILIDGVSSPNTVSNEDGEADCTVEITLDNLNNLLTGKLDPVTGFMGGKFKVSGDMSIAMKLQRVI</sequence>
<reference evidence="2 3" key="1">
    <citation type="submission" date="2018-03" db="EMBL/GenBank/DDBJ databases">
        <title>Genome sequencing of Simplicispira sp.</title>
        <authorList>
            <person name="Kim S.-J."/>
            <person name="Heo J."/>
            <person name="Kwon S.-W."/>
        </authorList>
    </citation>
    <scope>NUCLEOTIDE SEQUENCE [LARGE SCALE GENOMIC DNA]</scope>
    <source>
        <strain evidence="2 3">SC1-8</strain>
    </source>
</reference>
<dbReference type="GO" id="GO:0005829">
    <property type="term" value="C:cytosol"/>
    <property type="evidence" value="ECO:0007669"/>
    <property type="project" value="TreeGrafter"/>
</dbReference>
<organism evidence="2 3">
    <name type="scientific">Simplicispira suum</name>
    <dbReference type="NCBI Taxonomy" id="2109915"/>
    <lineage>
        <taxon>Bacteria</taxon>
        <taxon>Pseudomonadati</taxon>
        <taxon>Pseudomonadota</taxon>
        <taxon>Betaproteobacteria</taxon>
        <taxon>Burkholderiales</taxon>
        <taxon>Comamonadaceae</taxon>
        <taxon>Simplicispira</taxon>
    </lineage>
</organism>
<evidence type="ECO:0000313" key="3">
    <source>
        <dbReference type="Proteomes" id="UP000239326"/>
    </source>
</evidence>